<organism evidence="2 3">
    <name type="scientific">Candidatus Lokiarchaeum ossiferum</name>
    <dbReference type="NCBI Taxonomy" id="2951803"/>
    <lineage>
        <taxon>Archaea</taxon>
        <taxon>Promethearchaeati</taxon>
        <taxon>Promethearchaeota</taxon>
        <taxon>Promethearchaeia</taxon>
        <taxon>Promethearchaeales</taxon>
        <taxon>Promethearchaeaceae</taxon>
        <taxon>Candidatus Lokiarchaeum</taxon>
    </lineage>
</organism>
<dbReference type="Gene3D" id="3.40.50.720">
    <property type="entry name" value="NAD(P)-binding Rossmann-like Domain"/>
    <property type="match status" value="1"/>
</dbReference>
<dbReference type="SUPFAM" id="SSF51735">
    <property type="entry name" value="NAD(P)-binding Rossmann-fold domains"/>
    <property type="match status" value="1"/>
</dbReference>
<evidence type="ECO:0000259" key="1">
    <source>
        <dbReference type="Pfam" id="PF01370"/>
    </source>
</evidence>
<proteinExistence type="predicted"/>
<dbReference type="CDD" id="cd05228">
    <property type="entry name" value="AR_FR_like_1_SDR_e"/>
    <property type="match status" value="1"/>
</dbReference>
<reference evidence="2" key="1">
    <citation type="submission" date="2022-09" db="EMBL/GenBank/DDBJ databases">
        <title>Actin cytoskeleton and complex cell architecture in an #Asgard archaeon.</title>
        <authorList>
            <person name="Ponce Toledo R.I."/>
            <person name="Schleper C."/>
            <person name="Rodrigues Oliveira T."/>
            <person name="Wollweber F."/>
            <person name="Xu J."/>
            <person name="Rittmann S."/>
            <person name="Klingl A."/>
            <person name="Pilhofer M."/>
        </authorList>
    </citation>
    <scope>NUCLEOTIDE SEQUENCE</scope>
    <source>
        <strain evidence="2">B-35</strain>
    </source>
</reference>
<dbReference type="PANTHER" id="PTHR48079">
    <property type="entry name" value="PROTEIN YEEZ"/>
    <property type="match status" value="1"/>
</dbReference>
<dbReference type="Proteomes" id="UP001208689">
    <property type="component" value="Chromosome"/>
</dbReference>
<name>A0ABY6HUH8_9ARCH</name>
<accession>A0ABY6HUH8</accession>
<dbReference type="EC" id="5.1.3.20" evidence="2"/>
<feature type="domain" description="NAD-dependent epimerase/dehydratase" evidence="1">
    <location>
        <begin position="3"/>
        <end position="226"/>
    </location>
</feature>
<keyword evidence="3" id="KW-1185">Reference proteome</keyword>
<dbReference type="InterPro" id="IPR051783">
    <property type="entry name" value="NAD(P)-dependent_oxidoreduct"/>
</dbReference>
<evidence type="ECO:0000313" key="2">
    <source>
        <dbReference type="EMBL" id="UYP46998.1"/>
    </source>
</evidence>
<dbReference type="GO" id="GO:0008712">
    <property type="term" value="F:ADP-glyceromanno-heptose 6-epimerase activity"/>
    <property type="evidence" value="ECO:0007669"/>
    <property type="project" value="UniProtKB-EC"/>
</dbReference>
<keyword evidence="2" id="KW-0413">Isomerase</keyword>
<evidence type="ECO:0000313" key="3">
    <source>
        <dbReference type="Proteomes" id="UP001208689"/>
    </source>
</evidence>
<gene>
    <name evidence="2" type="ORF">NEF87_003283</name>
</gene>
<dbReference type="PANTHER" id="PTHR48079:SF6">
    <property type="entry name" value="NAD(P)-BINDING DOMAIN-CONTAINING PROTEIN-RELATED"/>
    <property type="match status" value="1"/>
</dbReference>
<dbReference type="InterPro" id="IPR036291">
    <property type="entry name" value="NAD(P)-bd_dom_sf"/>
</dbReference>
<dbReference type="Pfam" id="PF01370">
    <property type="entry name" value="Epimerase"/>
    <property type="match status" value="1"/>
</dbReference>
<sequence length="328" mass="36151">MKVLVTGANGFIGANLVHELIKDGTDVRVTTRKGSDTRNLDNLDVEKVYCDIRDKESVKAALKGCDTLYHTAAYFAHWSPNTHLFYDINVEGTRILFEEALAQGLQKVVYTSTSNSIGSHGVGNYVNETAEFNGWESGDHYAISKYLAEIEAQKICKKGLPLVIVNPTLVIGVRDRKPTPSGALIVDIANRNMPGYIEGAINVIDVEDVARGQIQAAKKGKIGERYLFGNENLFVGEFFQLIADIAGVKPPKLKIPYRVALLLGHLFQVGSRISKKPPVVSVSQVKLGKMGEHFDCSKAVSELGLKQTPIKTTIEKAIKWYRENGYIK</sequence>
<dbReference type="EMBL" id="CP104013">
    <property type="protein sequence ID" value="UYP46998.1"/>
    <property type="molecule type" value="Genomic_DNA"/>
</dbReference>
<protein>
    <submittedName>
        <fullName evidence="2">ADP-L-glycero-D-manno-heptose-6-epimerase</fullName>
        <ecNumber evidence="2">5.1.3.20</ecNumber>
    </submittedName>
</protein>
<dbReference type="InterPro" id="IPR001509">
    <property type="entry name" value="Epimerase_deHydtase"/>
</dbReference>